<evidence type="ECO:0000256" key="1">
    <source>
        <dbReference type="ARBA" id="ARBA00004651"/>
    </source>
</evidence>
<feature type="transmembrane region" description="Helical" evidence="7">
    <location>
        <begin position="43"/>
        <end position="69"/>
    </location>
</feature>
<evidence type="ECO:0000256" key="4">
    <source>
        <dbReference type="ARBA" id="ARBA00022692"/>
    </source>
</evidence>
<comment type="subcellular location">
    <subcellularLocation>
        <location evidence="1">Cell membrane</location>
        <topology evidence="1">Multi-pass membrane protein</topology>
    </subcellularLocation>
</comment>
<feature type="transmembrane region" description="Helical" evidence="7">
    <location>
        <begin position="446"/>
        <end position="469"/>
    </location>
</feature>
<keyword evidence="4 7" id="KW-0812">Transmembrane</keyword>
<dbReference type="AlphaFoldDB" id="A0A951QNC5"/>
<accession>A0A951QNC5</accession>
<evidence type="ECO:0000256" key="7">
    <source>
        <dbReference type="SAM" id="Phobius"/>
    </source>
</evidence>
<comment type="caution">
    <text evidence="8">The sequence shown here is derived from an EMBL/GenBank/DDBJ whole genome shotgun (WGS) entry which is preliminary data.</text>
</comment>
<gene>
    <name evidence="8" type="ORF">KME60_12210</name>
</gene>
<dbReference type="EMBL" id="JAHHGZ010000011">
    <property type="protein sequence ID" value="MBW4668153.1"/>
    <property type="molecule type" value="Genomic_DNA"/>
</dbReference>
<reference evidence="8" key="1">
    <citation type="submission" date="2021-05" db="EMBL/GenBank/DDBJ databases">
        <authorList>
            <person name="Pietrasiak N."/>
            <person name="Ward R."/>
            <person name="Stajich J.E."/>
            <person name="Kurbessoian T."/>
        </authorList>
    </citation>
    <scope>NUCLEOTIDE SEQUENCE</scope>
    <source>
        <strain evidence="8">GSE-NOS-MK-12-04C</strain>
    </source>
</reference>
<feature type="transmembrane region" description="Helical" evidence="7">
    <location>
        <begin position="323"/>
        <end position="345"/>
    </location>
</feature>
<evidence type="ECO:0000256" key="5">
    <source>
        <dbReference type="ARBA" id="ARBA00022989"/>
    </source>
</evidence>
<dbReference type="GO" id="GO:0005886">
    <property type="term" value="C:plasma membrane"/>
    <property type="evidence" value="ECO:0007669"/>
    <property type="project" value="UniProtKB-SubCell"/>
</dbReference>
<evidence type="ECO:0000256" key="3">
    <source>
        <dbReference type="ARBA" id="ARBA00022475"/>
    </source>
</evidence>
<dbReference type="Proteomes" id="UP000729701">
    <property type="component" value="Unassembled WGS sequence"/>
</dbReference>
<sequence length="483" mass="52273">MNHIDAKKIAGSTLWLTASFALAKISQLIAQIFLAHLLSPKDFGIWGMVLVVTTLSALFKDAAIAGVLVHRGLDDKKLVDAVYSLGINISIVMFAVQAVLGFPLAQFFHEPLVFPLTLTAAIVFLIGAGAGSHGAVLQRQMKFRELAIADTVSGFARLGGALVCANAGGGVWSFAIAEIAMTLVDALLKRKFSRYRFTYHFIPDQSAIREVQAYISSLVGINLAVYANTNGDNLIIGRLLGSQSLGYYNLAYQLAMLPAFALSQINRISFSVLSQRDNEGQKIYLCQMLQLYALLYAPIYGLAFVVAPWIIPFVYGSEWTPAVNLFQIILIFAYARGFMSILGTALNAVDKPNINAAINWALVPLSLPAYLIGAKFGGTKGVAIAVALVMGLSATIWFWISMCRAAGWSIKELVQPVLLPTIAIAIALASVIIIPLPIYLQPFFVVLVYGILVSVISAGKIPQMLIAVFKRSLNIAVKRVDEN</sequence>
<reference evidence="8" key="2">
    <citation type="journal article" date="2022" name="Microbiol. Resour. Announc.">
        <title>Metagenome Sequencing to Explore Phylogenomics of Terrestrial Cyanobacteria.</title>
        <authorList>
            <person name="Ward R.D."/>
            <person name="Stajich J.E."/>
            <person name="Johansen J.R."/>
            <person name="Huntemann M."/>
            <person name="Clum A."/>
            <person name="Foster B."/>
            <person name="Foster B."/>
            <person name="Roux S."/>
            <person name="Palaniappan K."/>
            <person name="Varghese N."/>
            <person name="Mukherjee S."/>
            <person name="Reddy T.B.K."/>
            <person name="Daum C."/>
            <person name="Copeland A."/>
            <person name="Chen I.A."/>
            <person name="Ivanova N.N."/>
            <person name="Kyrpides N.C."/>
            <person name="Shapiro N."/>
            <person name="Eloe-Fadrosh E.A."/>
            <person name="Pietrasiak N."/>
        </authorList>
    </citation>
    <scope>NUCLEOTIDE SEQUENCE</scope>
    <source>
        <strain evidence="8">GSE-NOS-MK-12-04C</strain>
    </source>
</reference>
<dbReference type="PANTHER" id="PTHR30250">
    <property type="entry name" value="PST FAMILY PREDICTED COLANIC ACID TRANSPORTER"/>
    <property type="match status" value="1"/>
</dbReference>
<dbReference type="Pfam" id="PF13440">
    <property type="entry name" value="Polysacc_synt_3"/>
    <property type="match status" value="1"/>
</dbReference>
<feature type="transmembrane region" description="Helical" evidence="7">
    <location>
        <begin position="357"/>
        <end position="376"/>
    </location>
</feature>
<feature type="transmembrane region" description="Helical" evidence="7">
    <location>
        <begin position="291"/>
        <end position="311"/>
    </location>
</feature>
<keyword evidence="3" id="KW-1003">Cell membrane</keyword>
<evidence type="ECO:0000313" key="8">
    <source>
        <dbReference type="EMBL" id="MBW4668153.1"/>
    </source>
</evidence>
<dbReference type="CDD" id="cd13127">
    <property type="entry name" value="MATE_tuaB_like"/>
    <property type="match status" value="1"/>
</dbReference>
<organism evidence="8 9">
    <name type="scientific">Cyanomargarita calcarea GSE-NOS-MK-12-04C</name>
    <dbReference type="NCBI Taxonomy" id="2839659"/>
    <lineage>
        <taxon>Bacteria</taxon>
        <taxon>Bacillati</taxon>
        <taxon>Cyanobacteriota</taxon>
        <taxon>Cyanophyceae</taxon>
        <taxon>Nostocales</taxon>
        <taxon>Cyanomargaritaceae</taxon>
        <taxon>Cyanomargarita</taxon>
    </lineage>
</organism>
<feature type="transmembrane region" description="Helical" evidence="7">
    <location>
        <begin position="112"/>
        <end position="131"/>
    </location>
</feature>
<protein>
    <submittedName>
        <fullName evidence="8">Lipopolysaccharide biosynthesis protein</fullName>
    </submittedName>
</protein>
<comment type="similarity">
    <text evidence="2">Belongs to the polysaccharide synthase family.</text>
</comment>
<feature type="transmembrane region" description="Helical" evidence="7">
    <location>
        <begin position="417"/>
        <end position="440"/>
    </location>
</feature>
<keyword evidence="6 7" id="KW-0472">Membrane</keyword>
<evidence type="ECO:0000313" key="9">
    <source>
        <dbReference type="Proteomes" id="UP000729701"/>
    </source>
</evidence>
<evidence type="ECO:0000256" key="6">
    <source>
        <dbReference type="ARBA" id="ARBA00023136"/>
    </source>
</evidence>
<proteinExistence type="inferred from homology"/>
<feature type="transmembrane region" description="Helical" evidence="7">
    <location>
        <begin position="81"/>
        <end position="100"/>
    </location>
</feature>
<dbReference type="PANTHER" id="PTHR30250:SF10">
    <property type="entry name" value="LIPOPOLYSACCHARIDE BIOSYNTHESIS PROTEIN WZXC"/>
    <property type="match status" value="1"/>
</dbReference>
<keyword evidence="5 7" id="KW-1133">Transmembrane helix</keyword>
<evidence type="ECO:0000256" key="2">
    <source>
        <dbReference type="ARBA" id="ARBA00007430"/>
    </source>
</evidence>
<dbReference type="InterPro" id="IPR050833">
    <property type="entry name" value="Poly_Biosynth_Transport"/>
</dbReference>
<name>A0A951QNC5_9CYAN</name>
<feature type="transmembrane region" description="Helical" evidence="7">
    <location>
        <begin position="12"/>
        <end position="37"/>
    </location>
</feature>
<feature type="transmembrane region" description="Helical" evidence="7">
    <location>
        <begin position="382"/>
        <end position="405"/>
    </location>
</feature>